<feature type="transmembrane region" description="Helical" evidence="10">
    <location>
        <begin position="358"/>
        <end position="383"/>
    </location>
</feature>
<feature type="transmembrane region" description="Helical" evidence="10">
    <location>
        <begin position="235"/>
        <end position="260"/>
    </location>
</feature>
<proteinExistence type="inferred from homology"/>
<comment type="similarity">
    <text evidence="2">Belongs to the multi antimicrobial extrusion (MATE) (TC 2.A.66.1) family. MepA subfamily.</text>
</comment>
<keyword evidence="7 10" id="KW-1133">Transmembrane helix</keyword>
<evidence type="ECO:0000313" key="12">
    <source>
        <dbReference type="Proteomes" id="UP000294545"/>
    </source>
</evidence>
<keyword evidence="12" id="KW-1185">Reference proteome</keyword>
<feature type="transmembrane region" description="Helical" evidence="10">
    <location>
        <begin position="195"/>
        <end position="215"/>
    </location>
</feature>
<feature type="transmembrane region" description="Helical" evidence="10">
    <location>
        <begin position="170"/>
        <end position="189"/>
    </location>
</feature>
<evidence type="ECO:0000256" key="3">
    <source>
        <dbReference type="ARBA" id="ARBA00022106"/>
    </source>
</evidence>
<accession>A0A4R1N1F3</accession>
<comment type="subcellular location">
    <subcellularLocation>
        <location evidence="1">Cell membrane</location>
        <topology evidence="1">Multi-pass membrane protein</topology>
    </subcellularLocation>
</comment>
<dbReference type="Pfam" id="PF01554">
    <property type="entry name" value="MatE"/>
    <property type="match status" value="2"/>
</dbReference>
<comment type="caution">
    <text evidence="11">The sequence shown here is derived from an EMBL/GenBank/DDBJ whole genome shotgun (WGS) entry which is preliminary data.</text>
</comment>
<reference evidence="11 12" key="1">
    <citation type="submission" date="2019-03" db="EMBL/GenBank/DDBJ databases">
        <title>Genomic Encyclopedia of Type Strains, Phase IV (KMG-IV): sequencing the most valuable type-strain genomes for metagenomic binning, comparative biology and taxonomic classification.</title>
        <authorList>
            <person name="Goeker M."/>
        </authorList>
    </citation>
    <scope>NUCLEOTIDE SEQUENCE [LARGE SCALE GENOMIC DNA]</scope>
    <source>
        <strain evidence="11 12">DSM 24176</strain>
    </source>
</reference>
<feature type="transmembrane region" description="Helical" evidence="10">
    <location>
        <begin position="49"/>
        <end position="76"/>
    </location>
</feature>
<dbReference type="Proteomes" id="UP000294545">
    <property type="component" value="Unassembled WGS sequence"/>
</dbReference>
<dbReference type="PANTHER" id="PTHR43823:SF3">
    <property type="entry name" value="MULTIDRUG EXPORT PROTEIN MEPA"/>
    <property type="match status" value="1"/>
</dbReference>
<sequence length="458" mass="50298">MQDREHLLHNEKIPKLLLRLSAPATIAMFVNAFYNLIDTIFIGNSVGELGIGALSIALPIQLILTAFGLMIGVGAASAVSRSLGAKDYEKAHKVTGNAFLSIFLISIVLMIAGYVFMTPLLNLFGATDNIFLYAKEYLSILLLSTLYFPFTLTCNNLIRAEGNAKDAMIVLLIGALLNIVLDAFFIFGLNLGVQGAALATVVSKFIALFYIIYYYQKGKSVIKLKMHHFKLEFHILKEIVTVGFATFARNVAVSLIAIPINGTLRVLGGDSAIAIYGVIHRVLMFLYMPLFGVIQGMQPIVGYNFGAKQFNRLKEALKLSLLVATIIATLSSLIGIFFPIAVFSLFENDPNFIEAGAYALRIVIFCFPLVGIQIVAAALYQALGKALPSIILSILRQVVILVPLVLILPRLLSDSLLGVWLAFPISDFIAFVIAGFFMLKELKRIQHIEKQMTLEQIL</sequence>
<feature type="transmembrane region" description="Helical" evidence="10">
    <location>
        <begin position="16"/>
        <end position="37"/>
    </location>
</feature>
<evidence type="ECO:0000256" key="7">
    <source>
        <dbReference type="ARBA" id="ARBA00022989"/>
    </source>
</evidence>
<dbReference type="EMBL" id="SMGQ01000011">
    <property type="protein sequence ID" value="TCK97824.1"/>
    <property type="molecule type" value="Genomic_DNA"/>
</dbReference>
<keyword evidence="9" id="KW-0046">Antibiotic resistance</keyword>
<dbReference type="InterPro" id="IPR048279">
    <property type="entry name" value="MdtK-like"/>
</dbReference>
<dbReference type="GO" id="GO:0005886">
    <property type="term" value="C:plasma membrane"/>
    <property type="evidence" value="ECO:0007669"/>
    <property type="project" value="UniProtKB-SubCell"/>
</dbReference>
<dbReference type="OrthoDB" id="9811110at2"/>
<dbReference type="GO" id="GO:0015297">
    <property type="term" value="F:antiporter activity"/>
    <property type="evidence" value="ECO:0007669"/>
    <property type="project" value="InterPro"/>
</dbReference>
<evidence type="ECO:0000256" key="5">
    <source>
        <dbReference type="ARBA" id="ARBA00022475"/>
    </source>
</evidence>
<evidence type="ECO:0000256" key="2">
    <source>
        <dbReference type="ARBA" id="ARBA00008417"/>
    </source>
</evidence>
<feature type="transmembrane region" description="Helical" evidence="10">
    <location>
        <begin position="390"/>
        <end position="412"/>
    </location>
</feature>
<feature type="transmembrane region" description="Helical" evidence="10">
    <location>
        <begin position="97"/>
        <end position="117"/>
    </location>
</feature>
<organism evidence="11 12">
    <name type="scientific">Natranaerovirga hydrolytica</name>
    <dbReference type="NCBI Taxonomy" id="680378"/>
    <lineage>
        <taxon>Bacteria</taxon>
        <taxon>Bacillati</taxon>
        <taxon>Bacillota</taxon>
        <taxon>Clostridia</taxon>
        <taxon>Lachnospirales</taxon>
        <taxon>Natranaerovirgaceae</taxon>
        <taxon>Natranaerovirga</taxon>
    </lineage>
</organism>
<evidence type="ECO:0000256" key="10">
    <source>
        <dbReference type="SAM" id="Phobius"/>
    </source>
</evidence>
<feature type="transmembrane region" description="Helical" evidence="10">
    <location>
        <begin position="272"/>
        <end position="294"/>
    </location>
</feature>
<dbReference type="InterPro" id="IPR002528">
    <property type="entry name" value="MATE_fam"/>
</dbReference>
<dbReference type="GO" id="GO:0046677">
    <property type="term" value="P:response to antibiotic"/>
    <property type="evidence" value="ECO:0007669"/>
    <property type="project" value="UniProtKB-KW"/>
</dbReference>
<gene>
    <name evidence="11" type="ORF">EDC19_0226</name>
</gene>
<dbReference type="CDD" id="cd13143">
    <property type="entry name" value="MATE_MepA_like"/>
    <property type="match status" value="1"/>
</dbReference>
<evidence type="ECO:0000256" key="9">
    <source>
        <dbReference type="ARBA" id="ARBA00023251"/>
    </source>
</evidence>
<dbReference type="GO" id="GO:0042910">
    <property type="term" value="F:xenobiotic transmembrane transporter activity"/>
    <property type="evidence" value="ECO:0007669"/>
    <property type="project" value="InterPro"/>
</dbReference>
<dbReference type="InterPro" id="IPR051327">
    <property type="entry name" value="MATE_MepA_subfamily"/>
</dbReference>
<feature type="transmembrane region" description="Helical" evidence="10">
    <location>
        <begin position="418"/>
        <end position="439"/>
    </location>
</feature>
<evidence type="ECO:0000256" key="1">
    <source>
        <dbReference type="ARBA" id="ARBA00004651"/>
    </source>
</evidence>
<dbReference type="InterPro" id="IPR045070">
    <property type="entry name" value="MATE_MepA-like"/>
</dbReference>
<dbReference type="RefSeq" id="WP_132279251.1">
    <property type="nucleotide sequence ID" value="NZ_SMGQ01000011.1"/>
</dbReference>
<dbReference type="PANTHER" id="PTHR43823">
    <property type="entry name" value="SPORULATION PROTEIN YKVU"/>
    <property type="match status" value="1"/>
</dbReference>
<dbReference type="AlphaFoldDB" id="A0A4R1N1F3"/>
<feature type="transmembrane region" description="Helical" evidence="10">
    <location>
        <begin position="319"/>
        <end position="346"/>
    </location>
</feature>
<name>A0A4R1N1F3_9FIRM</name>
<keyword evidence="5" id="KW-1003">Cell membrane</keyword>
<keyword evidence="8 10" id="KW-0472">Membrane</keyword>
<evidence type="ECO:0000313" key="11">
    <source>
        <dbReference type="EMBL" id="TCK97824.1"/>
    </source>
</evidence>
<feature type="transmembrane region" description="Helical" evidence="10">
    <location>
        <begin position="137"/>
        <end position="158"/>
    </location>
</feature>
<dbReference type="NCBIfam" id="TIGR00797">
    <property type="entry name" value="matE"/>
    <property type="match status" value="1"/>
</dbReference>
<keyword evidence="6 10" id="KW-0812">Transmembrane</keyword>
<dbReference type="PIRSF" id="PIRSF006603">
    <property type="entry name" value="DinF"/>
    <property type="match status" value="1"/>
</dbReference>
<keyword evidence="4" id="KW-0813">Transport</keyword>
<protein>
    <recommendedName>
        <fullName evidence="3">Multidrug export protein MepA</fullName>
    </recommendedName>
</protein>
<evidence type="ECO:0000256" key="6">
    <source>
        <dbReference type="ARBA" id="ARBA00022692"/>
    </source>
</evidence>
<evidence type="ECO:0000256" key="8">
    <source>
        <dbReference type="ARBA" id="ARBA00023136"/>
    </source>
</evidence>
<evidence type="ECO:0000256" key="4">
    <source>
        <dbReference type="ARBA" id="ARBA00022448"/>
    </source>
</evidence>